<keyword evidence="2" id="KW-0677">Repeat</keyword>
<dbReference type="EMBL" id="LGRX02009362">
    <property type="protein sequence ID" value="KAK3271796.1"/>
    <property type="molecule type" value="Genomic_DNA"/>
</dbReference>
<feature type="non-terminal residue" evidence="4">
    <location>
        <position position="378"/>
    </location>
</feature>
<proteinExistence type="inferred from homology"/>
<feature type="domain" description="Stalled ribosome sensor GCN1-like N-terminal" evidence="3">
    <location>
        <begin position="201"/>
        <end position="334"/>
    </location>
</feature>
<dbReference type="GO" id="GO:0019887">
    <property type="term" value="F:protein kinase regulator activity"/>
    <property type="evidence" value="ECO:0007669"/>
    <property type="project" value="TreeGrafter"/>
</dbReference>
<comment type="similarity">
    <text evidence="1">Belongs to the GCN1 family.</text>
</comment>
<accession>A0AAE0G585</accession>
<gene>
    <name evidence="4" type="ORF">CYMTET_19878</name>
</gene>
<keyword evidence="5" id="KW-1185">Reference proteome</keyword>
<name>A0AAE0G585_9CHLO</name>
<dbReference type="Proteomes" id="UP001190700">
    <property type="component" value="Unassembled WGS sequence"/>
</dbReference>
<dbReference type="GO" id="GO:0006417">
    <property type="term" value="P:regulation of translation"/>
    <property type="evidence" value="ECO:0007669"/>
    <property type="project" value="TreeGrafter"/>
</dbReference>
<dbReference type="InterPro" id="IPR016024">
    <property type="entry name" value="ARM-type_fold"/>
</dbReference>
<dbReference type="Pfam" id="PF24993">
    <property type="entry name" value="GNC1_N"/>
    <property type="match status" value="1"/>
</dbReference>
<dbReference type="PANTHER" id="PTHR23346:SF7">
    <property type="entry name" value="STALLED RIBOSOME SENSOR GCN1"/>
    <property type="match status" value="1"/>
</dbReference>
<reference evidence="4 5" key="1">
    <citation type="journal article" date="2015" name="Genome Biol. Evol.">
        <title>Comparative Genomics of a Bacterivorous Green Alga Reveals Evolutionary Causalities and Consequences of Phago-Mixotrophic Mode of Nutrition.</title>
        <authorList>
            <person name="Burns J.A."/>
            <person name="Paasch A."/>
            <person name="Narechania A."/>
            <person name="Kim E."/>
        </authorList>
    </citation>
    <scope>NUCLEOTIDE SEQUENCE [LARGE SCALE GENOMIC DNA]</scope>
    <source>
        <strain evidence="4 5">PLY_AMNH</strain>
    </source>
</reference>
<protein>
    <recommendedName>
        <fullName evidence="3">Stalled ribosome sensor GCN1-like N-terminal domain-containing protein</fullName>
    </recommendedName>
</protein>
<dbReference type="SUPFAM" id="SSF48371">
    <property type="entry name" value="ARM repeat"/>
    <property type="match status" value="1"/>
</dbReference>
<evidence type="ECO:0000313" key="4">
    <source>
        <dbReference type="EMBL" id="KAK3271796.1"/>
    </source>
</evidence>
<dbReference type="PANTHER" id="PTHR23346">
    <property type="entry name" value="TRANSLATIONAL ACTIVATOR GCN1-RELATED"/>
    <property type="match status" value="1"/>
</dbReference>
<dbReference type="InterPro" id="IPR011989">
    <property type="entry name" value="ARM-like"/>
</dbReference>
<evidence type="ECO:0000313" key="5">
    <source>
        <dbReference type="Proteomes" id="UP001190700"/>
    </source>
</evidence>
<dbReference type="AlphaFoldDB" id="A0AAE0G585"/>
<dbReference type="InterPro" id="IPR056810">
    <property type="entry name" value="GNC1-like_N"/>
</dbReference>
<dbReference type="GO" id="GO:0005829">
    <property type="term" value="C:cytosol"/>
    <property type="evidence" value="ECO:0007669"/>
    <property type="project" value="TreeGrafter"/>
</dbReference>
<organism evidence="4 5">
    <name type="scientific">Cymbomonas tetramitiformis</name>
    <dbReference type="NCBI Taxonomy" id="36881"/>
    <lineage>
        <taxon>Eukaryota</taxon>
        <taxon>Viridiplantae</taxon>
        <taxon>Chlorophyta</taxon>
        <taxon>Pyramimonadophyceae</taxon>
        <taxon>Pyramimonadales</taxon>
        <taxon>Pyramimonadaceae</taxon>
        <taxon>Cymbomonas</taxon>
    </lineage>
</organism>
<evidence type="ECO:0000256" key="2">
    <source>
        <dbReference type="ARBA" id="ARBA00022737"/>
    </source>
</evidence>
<evidence type="ECO:0000256" key="1">
    <source>
        <dbReference type="ARBA" id="ARBA00007366"/>
    </source>
</evidence>
<comment type="caution">
    <text evidence="4">The sequence shown here is derived from an EMBL/GenBank/DDBJ whole genome shotgun (WGS) entry which is preliminary data.</text>
</comment>
<evidence type="ECO:0000259" key="3">
    <source>
        <dbReference type="Pfam" id="PF24993"/>
    </source>
</evidence>
<sequence length="378" mass="41662">MDPDFGNDLFERSLRTSSPTERALVWTSIVSLINTPGFTDVPKQIQDVCKCICGTAVRYWDKRSRLIVLRAVEEGCKYDAFIKTLASIIVQSVEKGNLSDPGQSFALLSWSCILLKNLDFSPSNKIIPRLMPIVASLTDNARTRSALSINKVFFKLFRDKPEAVDFFLKYIRDSSEGYKHLILFKPVFEFCAQTKGQDNREELMGLYIQAVLSAKTAPPSAAVEAFLPLVKSLSAEEFMEKIFPVVVKMMKRSPEAVAGSAVALFSSQTAHDMSKCIPEILPSLLQLIRNAEEARRDSAASIITSLAKQCSNFDTIESAVDAIQAILKGSEGRLAQVHQRLGMMQSLSCLCAVPGRGKAVSRVAAKAAEVVATFYKSE</sequence>
<dbReference type="Gene3D" id="1.25.10.10">
    <property type="entry name" value="Leucine-rich Repeat Variant"/>
    <property type="match status" value="1"/>
</dbReference>
<dbReference type="GO" id="GO:0034198">
    <property type="term" value="P:cellular response to amino acid starvation"/>
    <property type="evidence" value="ECO:0007669"/>
    <property type="project" value="TreeGrafter"/>
</dbReference>